<organism evidence="1 2">
    <name type="scientific">Alaudala cheleensis</name>
    <name type="common">Asian short-toed lark</name>
    <dbReference type="NCBI Taxonomy" id="670337"/>
    <lineage>
        <taxon>Eukaryota</taxon>
        <taxon>Metazoa</taxon>
        <taxon>Chordata</taxon>
        <taxon>Craniata</taxon>
        <taxon>Vertebrata</taxon>
        <taxon>Euteleostomi</taxon>
        <taxon>Archelosauria</taxon>
        <taxon>Archosauria</taxon>
        <taxon>Dinosauria</taxon>
        <taxon>Saurischia</taxon>
        <taxon>Theropoda</taxon>
        <taxon>Coelurosauria</taxon>
        <taxon>Aves</taxon>
        <taxon>Neognathae</taxon>
        <taxon>Neoaves</taxon>
        <taxon>Telluraves</taxon>
        <taxon>Australaves</taxon>
        <taxon>Passeriformes</taxon>
        <taxon>Sylvioidea</taxon>
        <taxon>Alaudidae</taxon>
        <taxon>Alaudala</taxon>
    </lineage>
</organism>
<dbReference type="Gene3D" id="2.60.40.10">
    <property type="entry name" value="Immunoglobulins"/>
    <property type="match status" value="1"/>
</dbReference>
<feature type="non-terminal residue" evidence="1">
    <location>
        <position position="1"/>
    </location>
</feature>
<dbReference type="SUPFAM" id="SSF48726">
    <property type="entry name" value="Immunoglobulin"/>
    <property type="match status" value="1"/>
</dbReference>
<dbReference type="EMBL" id="VWYE01013547">
    <property type="protein sequence ID" value="NXQ29441.1"/>
    <property type="molecule type" value="Genomic_DNA"/>
</dbReference>
<dbReference type="Proteomes" id="UP000571582">
    <property type="component" value="Unassembled WGS sequence"/>
</dbReference>
<evidence type="ECO:0000313" key="2">
    <source>
        <dbReference type="Proteomes" id="UP000571582"/>
    </source>
</evidence>
<dbReference type="InterPro" id="IPR036179">
    <property type="entry name" value="Ig-like_dom_sf"/>
</dbReference>
<evidence type="ECO:0000313" key="1">
    <source>
        <dbReference type="EMBL" id="NXQ29441.1"/>
    </source>
</evidence>
<accession>A0A7L2BUM4</accession>
<keyword evidence="2" id="KW-1185">Reference proteome</keyword>
<proteinExistence type="predicted"/>
<dbReference type="InterPro" id="IPR013783">
    <property type="entry name" value="Ig-like_fold"/>
</dbReference>
<protein>
    <submittedName>
        <fullName evidence="1">TVA4 protein</fullName>
    </submittedName>
</protein>
<reference evidence="1 2" key="1">
    <citation type="submission" date="2019-09" db="EMBL/GenBank/DDBJ databases">
        <title>Bird 10,000 Genomes (B10K) Project - Family phase.</title>
        <authorList>
            <person name="Zhang G."/>
        </authorList>
    </citation>
    <scope>NUCLEOTIDE SEQUENCE [LARGE SCALE GENOMIC DNA]</scope>
    <source>
        <strain evidence="1">B10K-DU-001-15</strain>
        <tissue evidence="1">Muscle</tissue>
    </source>
</reference>
<dbReference type="AlphaFoldDB" id="A0A7L2BUM4"/>
<feature type="non-terminal residue" evidence="1">
    <location>
        <position position="61"/>
    </location>
</feature>
<name>A0A7L2BUM4_9PASS</name>
<gene>
    <name evidence="1" type="primary">Trav4_1</name>
    <name evidence="1" type="ORF">ALACHE_R14857</name>
</gene>
<sequence>FLAVAVARAEIQQEPSLETSEGTGINISCSHPNIQTNDMIQWYRHFPGRGPEFLALIARGS</sequence>
<comment type="caution">
    <text evidence="1">The sequence shown here is derived from an EMBL/GenBank/DDBJ whole genome shotgun (WGS) entry which is preliminary data.</text>
</comment>